<dbReference type="Proteomes" id="UP000050761">
    <property type="component" value="Unassembled WGS sequence"/>
</dbReference>
<gene>
    <name evidence="2" type="ORF">HPBE_LOCUS19430</name>
</gene>
<evidence type="ECO:0000313" key="4">
    <source>
        <dbReference type="WBParaSite" id="HPBE_0001943101-mRNA-1"/>
    </source>
</evidence>
<proteinExistence type="predicted"/>
<organism evidence="2">
    <name type="scientific">Heligmosomoides polygyrus</name>
    <name type="common">Parasitic roundworm</name>
    <dbReference type="NCBI Taxonomy" id="6339"/>
    <lineage>
        <taxon>Eukaryota</taxon>
        <taxon>Metazoa</taxon>
        <taxon>Ecdysozoa</taxon>
        <taxon>Nematoda</taxon>
        <taxon>Chromadorea</taxon>
        <taxon>Rhabditida</taxon>
        <taxon>Rhabditina</taxon>
        <taxon>Rhabditomorpha</taxon>
        <taxon>Strongyloidea</taxon>
        <taxon>Heligmosomidae</taxon>
        <taxon>Heligmosomoides</taxon>
    </lineage>
</organism>
<sequence>MGSFLYSFYEHLLGYSGTRQEGTMMYVAYSSPSKADMQKLLIGATVCVVVTFVFICVCLFTEQWTEVTLLGSVIASSGVYPWGCVSEGSCGLLFWDVADGWSIMFFIVMLLAWIFQFFAVIAATATLFLARHRRHCAYGFSGIQLLVSVLLFFILVTYGIEYDRYTDTELLNIAGFTSSLGASYWLLFVACVFSLVTVALIGTASKKIRHHDCNY</sequence>
<evidence type="ECO:0000313" key="3">
    <source>
        <dbReference type="Proteomes" id="UP000050761"/>
    </source>
</evidence>
<feature type="transmembrane region" description="Helical" evidence="1">
    <location>
        <begin position="180"/>
        <end position="201"/>
    </location>
</feature>
<keyword evidence="3" id="KW-1185">Reference proteome</keyword>
<dbReference type="OrthoDB" id="5857545at2759"/>
<keyword evidence="1" id="KW-1133">Transmembrane helix</keyword>
<name>A0A3P8ET52_HELPZ</name>
<dbReference type="AlphaFoldDB" id="A0A3P8ET52"/>
<evidence type="ECO:0000313" key="2">
    <source>
        <dbReference type="EMBL" id="VDP15089.1"/>
    </source>
</evidence>
<feature type="transmembrane region" description="Helical" evidence="1">
    <location>
        <begin position="137"/>
        <end position="160"/>
    </location>
</feature>
<protein>
    <submittedName>
        <fullName evidence="4">MARVEL domain-containing protein</fullName>
    </submittedName>
</protein>
<feature type="transmembrane region" description="Helical" evidence="1">
    <location>
        <begin position="103"/>
        <end position="130"/>
    </location>
</feature>
<dbReference type="EMBL" id="UZAH01031352">
    <property type="protein sequence ID" value="VDP15089.1"/>
    <property type="molecule type" value="Genomic_DNA"/>
</dbReference>
<accession>A0A3P8ET52</accession>
<dbReference type="Pfam" id="PF06653">
    <property type="entry name" value="Claudin_3"/>
    <property type="match status" value="1"/>
</dbReference>
<reference evidence="2 3" key="1">
    <citation type="submission" date="2018-11" db="EMBL/GenBank/DDBJ databases">
        <authorList>
            <consortium name="Pathogen Informatics"/>
        </authorList>
    </citation>
    <scope>NUCLEOTIDE SEQUENCE [LARGE SCALE GENOMIC DNA]</scope>
</reference>
<feature type="transmembrane region" description="Helical" evidence="1">
    <location>
        <begin position="67"/>
        <end position="83"/>
    </location>
</feature>
<keyword evidence="1" id="KW-0472">Membrane</keyword>
<dbReference type="InterPro" id="IPR009545">
    <property type="entry name" value="Claudin-like"/>
</dbReference>
<dbReference type="WBParaSite" id="HPBE_0001943101-mRNA-1">
    <property type="protein sequence ID" value="HPBE_0001943101-mRNA-1"/>
    <property type="gene ID" value="HPBE_0001943101"/>
</dbReference>
<reference evidence="4" key="2">
    <citation type="submission" date="2019-09" db="UniProtKB">
        <authorList>
            <consortium name="WormBaseParasite"/>
        </authorList>
    </citation>
    <scope>IDENTIFICATION</scope>
</reference>
<feature type="transmembrane region" description="Helical" evidence="1">
    <location>
        <begin position="40"/>
        <end position="60"/>
    </location>
</feature>
<keyword evidence="1" id="KW-0812">Transmembrane</keyword>
<evidence type="ECO:0000256" key="1">
    <source>
        <dbReference type="SAM" id="Phobius"/>
    </source>
</evidence>